<keyword evidence="4" id="KW-0479">Metal-binding</keyword>
<evidence type="ECO:0000256" key="1">
    <source>
        <dbReference type="ARBA" id="ARBA00006887"/>
    </source>
</evidence>
<feature type="domain" description="Aminoacyl-tRNA synthetase class Ia" evidence="13">
    <location>
        <begin position="26"/>
        <end position="634"/>
    </location>
</feature>
<gene>
    <name evidence="15" type="primary">ileS_2</name>
    <name evidence="12" type="synonym">ileS</name>
    <name evidence="15" type="ORF">NCTC7878_01943</name>
</gene>
<dbReference type="Gene3D" id="1.10.730.20">
    <property type="match status" value="1"/>
</dbReference>
<dbReference type="SUPFAM" id="SSF47323">
    <property type="entry name" value="Anticodon-binding domain of a subclass of class I aminoacyl-tRNA synthetases"/>
    <property type="match status" value="1"/>
</dbReference>
<dbReference type="InterPro" id="IPR002300">
    <property type="entry name" value="aa-tRNA-synth_Ia"/>
</dbReference>
<evidence type="ECO:0000256" key="7">
    <source>
        <dbReference type="ARBA" id="ARBA00022840"/>
    </source>
</evidence>
<reference evidence="15 16" key="1">
    <citation type="submission" date="2018-06" db="EMBL/GenBank/DDBJ databases">
        <authorList>
            <consortium name="Pathogen Informatics"/>
            <person name="Doyle S."/>
        </authorList>
    </citation>
    <scope>NUCLEOTIDE SEQUENCE [LARGE SCALE GENOMIC DNA]</scope>
    <source>
        <strain evidence="15 16">NCTC7878</strain>
    </source>
</reference>
<comment type="domain">
    <text evidence="12">IleRS has two distinct active sites: one for aminoacylation and one for editing. The misactivated valine is translocated from the active site to the editing site, which sterically excludes the correctly activated isoleucine. The single editing site contains two valyl binding pockets, one specific for each substrate (Val-AMP or Val-tRNA(Ile)).</text>
</comment>
<dbReference type="FunFam" id="3.90.740.10:FF:000006">
    <property type="entry name" value="Isoleucine--tRNA ligase"/>
    <property type="match status" value="1"/>
</dbReference>
<dbReference type="InterPro" id="IPR002301">
    <property type="entry name" value="Ile-tRNA-ligase"/>
</dbReference>
<dbReference type="GO" id="GO:0004822">
    <property type="term" value="F:isoleucine-tRNA ligase activity"/>
    <property type="evidence" value="ECO:0007669"/>
    <property type="project" value="UniProtKB-UniRule"/>
</dbReference>
<dbReference type="InterPro" id="IPR001412">
    <property type="entry name" value="aa-tRNA-synth_I_CS"/>
</dbReference>
<dbReference type="Gene3D" id="1.10.10.830">
    <property type="entry name" value="Ile-tRNA synthetase CP2 domain-like"/>
    <property type="match status" value="1"/>
</dbReference>
<dbReference type="InterPro" id="IPR013155">
    <property type="entry name" value="M/V/L/I-tRNA-synth_anticd-bd"/>
</dbReference>
<dbReference type="Gene3D" id="3.40.50.620">
    <property type="entry name" value="HUPs"/>
    <property type="match status" value="2"/>
</dbReference>
<dbReference type="FunFam" id="1.10.10.830:FF:000001">
    <property type="entry name" value="Isoleucine--tRNA ligase"/>
    <property type="match status" value="1"/>
</dbReference>
<evidence type="ECO:0000256" key="4">
    <source>
        <dbReference type="ARBA" id="ARBA00022723"/>
    </source>
</evidence>
<evidence type="ECO:0000313" key="15">
    <source>
        <dbReference type="EMBL" id="SPZ98547.1"/>
    </source>
</evidence>
<organism evidence="15 16">
    <name type="scientific">Staphylococcus aureus</name>
    <dbReference type="NCBI Taxonomy" id="1280"/>
    <lineage>
        <taxon>Bacteria</taxon>
        <taxon>Bacillati</taxon>
        <taxon>Bacillota</taxon>
        <taxon>Bacilli</taxon>
        <taxon>Bacillales</taxon>
        <taxon>Staphylococcaceae</taxon>
        <taxon>Staphylococcus</taxon>
    </lineage>
</organism>
<dbReference type="HAMAP" id="MF_02002">
    <property type="entry name" value="Ile_tRNA_synth_type1"/>
    <property type="match status" value="1"/>
</dbReference>
<evidence type="ECO:0000256" key="9">
    <source>
        <dbReference type="ARBA" id="ARBA00023146"/>
    </source>
</evidence>
<dbReference type="EC" id="6.1.1.5" evidence="12"/>
<dbReference type="PANTHER" id="PTHR42765">
    <property type="entry name" value="SOLEUCYL-TRNA SYNTHETASE"/>
    <property type="match status" value="1"/>
</dbReference>
<feature type="domain" description="Methionyl/Valyl/Leucyl/Isoleucyl-tRNA synthetase anticodon-binding" evidence="14">
    <location>
        <begin position="678"/>
        <end position="822"/>
    </location>
</feature>
<dbReference type="GO" id="GO:0005829">
    <property type="term" value="C:cytosol"/>
    <property type="evidence" value="ECO:0007669"/>
    <property type="project" value="TreeGrafter"/>
</dbReference>
<dbReference type="InterPro" id="IPR023585">
    <property type="entry name" value="Ile-tRNA-ligase_type1"/>
</dbReference>
<dbReference type="InterPro" id="IPR009080">
    <property type="entry name" value="tRNAsynth_Ia_anticodon-bd"/>
</dbReference>
<accession>A0A2X2JWL1</accession>
<evidence type="ECO:0000256" key="2">
    <source>
        <dbReference type="ARBA" id="ARBA00022490"/>
    </source>
</evidence>
<dbReference type="Pfam" id="PF08264">
    <property type="entry name" value="Anticodon_1"/>
    <property type="match status" value="1"/>
</dbReference>
<comment type="subunit">
    <text evidence="12">Monomer.</text>
</comment>
<keyword evidence="5 12" id="KW-0547">Nucleotide-binding</keyword>
<sequence length="824" mass="94499">MDYKETLLMPKTDFPMRGGLPNKEPQIQEKWDAEDQYHKALEKNKGNETFILHDGPPYANGNLHMGHALNKILKDFIVRYKTMQGFYAPYVPGWDTHGLPIEQALTKKGVDRKKMSTAEFREKCKEFALEQIELQKKDFRRLGVRGDFNDPYITLKPEYEAAQIRIFGEMADKGLIYKGKKPVYWSPSSESSLAEAEIEYHDKRSASIYVAFNVKDDKGVVDADAKFIIWTTTPWTIPSNVAITVHPELKYGQYNVNGEKYIIAEALSDAVAEALDWDKASIKLEKEYTGKELEYVVAQHPFLDRESLVINGDHVTTDAGTGCVHTAPGHGEDDYIVGQKYELPVISPIDDKGVFTEEGGQFEGMFYDKANKAVTDLLTEKGALLKLDFITHSYPHDWRTKKPVIFRATPQWFASISKVRQDILDAIENTNFKVNWGKTRIYNMVRDRGEWVISRQRVWGVPLPVFYAENGEIIMTKETVNHVADLFAEHGSNIWFEREAKDLLPEGFTHPGSPNGTFTKETDIMDVWFDSGSSHRGVLETRPELSFPADMYLEGSDQYRGWFNSSITTSVATRGVSPYKFLLSHGFVMDGEGKKMSKSLGNVIVPDQVVKQKGADIARLWVSSTDYLADVRISDEILKQTSDVYRKIRNTLRFMLGNINDFNPDTDSIPESELLEVDRYLLNRLREFTASTINNYENFDYLNIYQEVQNFINVELSNFYLDYGKDILYIEQRDSHIRRSMQTVLYQILVDMTKLLAPILVHTAEEVWSHTPHVKEESVHLADMPKVVEVDQALLDKWRTFMNLRDDVNRALETARNEKVIGNH</sequence>
<evidence type="ECO:0000256" key="11">
    <source>
        <dbReference type="ARBA" id="ARBA00048359"/>
    </source>
</evidence>
<dbReference type="Proteomes" id="UP000249913">
    <property type="component" value="Unassembled WGS sequence"/>
</dbReference>
<dbReference type="PRINTS" id="PR00984">
    <property type="entry name" value="TRNASYNTHILE"/>
</dbReference>
<feature type="short sequence motif" description="'HIGH' region" evidence="12">
    <location>
        <begin position="57"/>
        <end position="67"/>
    </location>
</feature>
<name>A0A2X2JWL1_STAAU</name>
<dbReference type="GO" id="GO:0006428">
    <property type="term" value="P:isoleucyl-tRNA aminoacylation"/>
    <property type="evidence" value="ECO:0007669"/>
    <property type="project" value="UniProtKB-UniRule"/>
</dbReference>
<comment type="subcellular location">
    <subcellularLocation>
        <location evidence="12">Cytoplasm</location>
    </subcellularLocation>
</comment>
<dbReference type="AlphaFoldDB" id="A0A2X2JWL1"/>
<feature type="binding site" evidence="12">
    <location>
        <position position="554"/>
    </location>
    <ligand>
        <name>L-isoleucyl-5'-AMP</name>
        <dbReference type="ChEBI" id="CHEBI:178002"/>
    </ligand>
</feature>
<dbReference type="NCBIfam" id="TIGR00392">
    <property type="entry name" value="ileS"/>
    <property type="match status" value="1"/>
</dbReference>
<keyword evidence="7 12" id="KW-0067">ATP-binding</keyword>
<comment type="caution">
    <text evidence="12">Lacks conserved residue(s) required for the propagation of feature annotation.</text>
</comment>
<dbReference type="InterPro" id="IPR014729">
    <property type="entry name" value="Rossmann-like_a/b/a_fold"/>
</dbReference>
<keyword evidence="8 12" id="KW-0648">Protein biosynthesis</keyword>
<dbReference type="CDD" id="cd00818">
    <property type="entry name" value="IleRS_core"/>
    <property type="match status" value="1"/>
</dbReference>
<dbReference type="CDD" id="cd07960">
    <property type="entry name" value="Anticodon_Ia_Ile_BEm"/>
    <property type="match status" value="1"/>
</dbReference>
<comment type="similarity">
    <text evidence="1 12">Belongs to the class-I aminoacyl-tRNA synthetase family. IleS type 1 subfamily.</text>
</comment>
<dbReference type="InterPro" id="IPR033708">
    <property type="entry name" value="Anticodon_Ile_BEm"/>
</dbReference>
<comment type="function">
    <text evidence="10 12">Catalyzes the attachment of isoleucine to tRNA(Ile). As IleRS can inadvertently accommodate and process structurally similar amino acids such as valine, to avoid such errors it has two additional distinct tRNA(Ile)-dependent editing activities. One activity is designated as 'pretransfer' editing and involves the hydrolysis of activated Val-AMP. The other activity is designated 'posttransfer' editing and involves deacylation of mischarged Val-tRNA(Ile).</text>
</comment>
<evidence type="ECO:0000256" key="8">
    <source>
        <dbReference type="ARBA" id="ARBA00022917"/>
    </source>
</evidence>
<evidence type="ECO:0000256" key="6">
    <source>
        <dbReference type="ARBA" id="ARBA00022833"/>
    </source>
</evidence>
<dbReference type="GO" id="GO:0005524">
    <property type="term" value="F:ATP binding"/>
    <property type="evidence" value="ECO:0007669"/>
    <property type="project" value="UniProtKB-UniRule"/>
</dbReference>
<dbReference type="GO" id="GO:0002161">
    <property type="term" value="F:aminoacyl-tRNA deacylase activity"/>
    <property type="evidence" value="ECO:0007669"/>
    <property type="project" value="InterPro"/>
</dbReference>
<evidence type="ECO:0000256" key="3">
    <source>
        <dbReference type="ARBA" id="ARBA00022598"/>
    </source>
</evidence>
<evidence type="ECO:0000256" key="12">
    <source>
        <dbReference type="HAMAP-Rule" id="MF_02002"/>
    </source>
</evidence>
<keyword evidence="9 12" id="KW-0030">Aminoacyl-tRNA synthetase</keyword>
<proteinExistence type="inferred from homology"/>
<dbReference type="SUPFAM" id="SSF50677">
    <property type="entry name" value="ValRS/IleRS/LeuRS editing domain"/>
    <property type="match status" value="1"/>
</dbReference>
<dbReference type="Pfam" id="PF00133">
    <property type="entry name" value="tRNA-synt_1"/>
    <property type="match status" value="1"/>
</dbReference>
<feature type="binding site" evidence="12">
    <location>
        <position position="598"/>
    </location>
    <ligand>
        <name>ATP</name>
        <dbReference type="ChEBI" id="CHEBI:30616"/>
    </ligand>
</feature>
<dbReference type="GO" id="GO:0000049">
    <property type="term" value="F:tRNA binding"/>
    <property type="evidence" value="ECO:0007669"/>
    <property type="project" value="InterPro"/>
</dbReference>
<dbReference type="GO" id="GO:0046872">
    <property type="term" value="F:metal ion binding"/>
    <property type="evidence" value="ECO:0007669"/>
    <property type="project" value="UniProtKB-KW"/>
</dbReference>
<dbReference type="InterPro" id="IPR050081">
    <property type="entry name" value="Ile-tRNA_ligase"/>
</dbReference>
<evidence type="ECO:0000256" key="5">
    <source>
        <dbReference type="ARBA" id="ARBA00022741"/>
    </source>
</evidence>
<dbReference type="PANTHER" id="PTHR42765:SF1">
    <property type="entry name" value="ISOLEUCINE--TRNA LIGASE, MITOCHONDRIAL"/>
    <property type="match status" value="1"/>
</dbReference>
<dbReference type="InterPro" id="IPR009008">
    <property type="entry name" value="Val/Leu/Ile-tRNA-synth_edit"/>
</dbReference>
<dbReference type="PROSITE" id="PS00178">
    <property type="entry name" value="AA_TRNA_LIGASE_I"/>
    <property type="match status" value="1"/>
</dbReference>
<comment type="catalytic activity">
    <reaction evidence="11 12">
        <text>tRNA(Ile) + L-isoleucine + ATP = L-isoleucyl-tRNA(Ile) + AMP + diphosphate</text>
        <dbReference type="Rhea" id="RHEA:11060"/>
        <dbReference type="Rhea" id="RHEA-COMP:9666"/>
        <dbReference type="Rhea" id="RHEA-COMP:9695"/>
        <dbReference type="ChEBI" id="CHEBI:30616"/>
        <dbReference type="ChEBI" id="CHEBI:33019"/>
        <dbReference type="ChEBI" id="CHEBI:58045"/>
        <dbReference type="ChEBI" id="CHEBI:78442"/>
        <dbReference type="ChEBI" id="CHEBI:78528"/>
        <dbReference type="ChEBI" id="CHEBI:456215"/>
        <dbReference type="EC" id="6.1.1.5"/>
    </reaction>
</comment>
<dbReference type="FunFam" id="3.40.50.620:FF:000152">
    <property type="entry name" value="Isoleucine--tRNA ligase"/>
    <property type="match status" value="1"/>
</dbReference>
<dbReference type="EMBL" id="UAUX01000008">
    <property type="protein sequence ID" value="SPZ98547.1"/>
    <property type="molecule type" value="Genomic_DNA"/>
</dbReference>
<evidence type="ECO:0000313" key="16">
    <source>
        <dbReference type="Proteomes" id="UP000249913"/>
    </source>
</evidence>
<keyword evidence="6" id="KW-0862">Zinc</keyword>
<protein>
    <recommendedName>
        <fullName evidence="12">Isoleucine--tRNA ligase</fullName>
        <ecNumber evidence="12">6.1.1.5</ecNumber>
    </recommendedName>
    <alternativeName>
        <fullName evidence="12">Isoleucyl-tRNA synthetase</fullName>
        <shortName evidence="12">IleRS</shortName>
    </alternativeName>
</protein>
<keyword evidence="3 12" id="KW-0436">Ligase</keyword>
<keyword evidence="2 12" id="KW-0963">Cytoplasm</keyword>
<evidence type="ECO:0000259" key="14">
    <source>
        <dbReference type="Pfam" id="PF08264"/>
    </source>
</evidence>
<evidence type="ECO:0000259" key="13">
    <source>
        <dbReference type="Pfam" id="PF00133"/>
    </source>
</evidence>
<evidence type="ECO:0000256" key="10">
    <source>
        <dbReference type="ARBA" id="ARBA00025217"/>
    </source>
</evidence>
<feature type="short sequence motif" description="'KMSKS' region" evidence="12">
    <location>
        <begin position="595"/>
        <end position="599"/>
    </location>
</feature>
<dbReference type="SUPFAM" id="SSF52374">
    <property type="entry name" value="Nucleotidylyl transferase"/>
    <property type="match status" value="1"/>
</dbReference>